<evidence type="ECO:0000313" key="3">
    <source>
        <dbReference type="Proteomes" id="UP000037904"/>
    </source>
</evidence>
<dbReference type="AlphaFoldDB" id="A0A0M9EMF5"/>
<comment type="caution">
    <text evidence="2">The sequence shown here is derived from an EMBL/GenBank/DDBJ whole genome shotgun (WGS) entry which is preliminary data.</text>
</comment>
<sequence>VVCFPDARLTDEARTQIEKVINGPEEEDLAISKHYPMGKYGTKLREIWATLATVTAYKHKAADTTSINTTSTSNQGSSPHKRPRRSVAAVNYTYTDSDEPGPSREGSNASDYMEQASAKDLPPPKIACRLDLSQ</sequence>
<feature type="compositionally biased region" description="Low complexity" evidence="1">
    <location>
        <begin position="64"/>
        <end position="78"/>
    </location>
</feature>
<organism evidence="2 3">
    <name type="scientific">Fusarium langsethiae</name>
    <dbReference type="NCBI Taxonomy" id="179993"/>
    <lineage>
        <taxon>Eukaryota</taxon>
        <taxon>Fungi</taxon>
        <taxon>Dikarya</taxon>
        <taxon>Ascomycota</taxon>
        <taxon>Pezizomycotina</taxon>
        <taxon>Sordariomycetes</taxon>
        <taxon>Hypocreomycetidae</taxon>
        <taxon>Hypocreales</taxon>
        <taxon>Nectriaceae</taxon>
        <taxon>Fusarium</taxon>
    </lineage>
</organism>
<dbReference type="Proteomes" id="UP000037904">
    <property type="component" value="Unassembled WGS sequence"/>
</dbReference>
<gene>
    <name evidence="2" type="ORF">FLAG1_11224</name>
</gene>
<protein>
    <submittedName>
        <fullName evidence="2">Uncharacterized protein</fullName>
    </submittedName>
</protein>
<name>A0A0M9EMF5_FUSLA</name>
<reference evidence="2 3" key="1">
    <citation type="submission" date="2015-04" db="EMBL/GenBank/DDBJ databases">
        <title>The draft genome sequence of Fusarium langsethiae, a T-2/HT-2 mycotoxin producer.</title>
        <authorList>
            <person name="Lysoe E."/>
            <person name="Divon H.H."/>
            <person name="Terzi V."/>
            <person name="Orru L."/>
            <person name="Lamontanara A."/>
            <person name="Kolseth A.-K."/>
            <person name="Frandsen R.J."/>
            <person name="Nielsen K."/>
            <person name="Thrane U."/>
        </authorList>
    </citation>
    <scope>NUCLEOTIDE SEQUENCE [LARGE SCALE GENOMIC DNA]</scope>
    <source>
        <strain evidence="2 3">Fl201059</strain>
    </source>
</reference>
<keyword evidence="3" id="KW-1185">Reference proteome</keyword>
<feature type="non-terminal residue" evidence="2">
    <location>
        <position position="1"/>
    </location>
</feature>
<proteinExistence type="predicted"/>
<evidence type="ECO:0000313" key="2">
    <source>
        <dbReference type="EMBL" id="KPA36029.1"/>
    </source>
</evidence>
<evidence type="ECO:0000256" key="1">
    <source>
        <dbReference type="SAM" id="MobiDB-lite"/>
    </source>
</evidence>
<dbReference type="EMBL" id="JXCE01000783">
    <property type="protein sequence ID" value="KPA36029.1"/>
    <property type="molecule type" value="Genomic_DNA"/>
</dbReference>
<accession>A0A0M9EMF5</accession>
<feature type="region of interest" description="Disordered" evidence="1">
    <location>
        <begin position="60"/>
        <end position="134"/>
    </location>
</feature>